<feature type="region of interest" description="Disordered" evidence="3">
    <location>
        <begin position="213"/>
        <end position="235"/>
    </location>
</feature>
<evidence type="ECO:0000313" key="9">
    <source>
        <dbReference type="Proteomes" id="UP000235114"/>
    </source>
</evidence>
<dbReference type="AlphaFoldDB" id="A0A2N5GMT3"/>
<organism evidence="6 8">
    <name type="scientific">Bacillus canaveralius</name>
    <dbReference type="NCBI Taxonomy" id="1403243"/>
    <lineage>
        <taxon>Bacteria</taxon>
        <taxon>Bacillati</taxon>
        <taxon>Bacillota</taxon>
        <taxon>Bacilli</taxon>
        <taxon>Bacillales</taxon>
        <taxon>Bacillaceae</taxon>
        <taxon>Bacillus</taxon>
    </lineage>
</organism>
<dbReference type="EMBL" id="PGVD01000050">
    <property type="protein sequence ID" value="PLR94099.1"/>
    <property type="molecule type" value="Genomic_DNA"/>
</dbReference>
<dbReference type="InterPro" id="IPR050570">
    <property type="entry name" value="Cell_wall_metabolism_enzyme"/>
</dbReference>
<dbReference type="OrthoDB" id="9805070at2"/>
<dbReference type="CDD" id="cd12797">
    <property type="entry name" value="M23_peptidase"/>
    <property type="match status" value="1"/>
</dbReference>
<evidence type="ECO:0000256" key="2">
    <source>
        <dbReference type="SAM" id="Coils"/>
    </source>
</evidence>
<accession>A0A2N5GMT3</accession>
<feature type="domain" description="M23ase beta-sheet core" evidence="4">
    <location>
        <begin position="328"/>
        <end position="421"/>
    </location>
</feature>
<feature type="region of interest" description="Disordered" evidence="3">
    <location>
        <begin position="267"/>
        <end position="316"/>
    </location>
</feature>
<evidence type="ECO:0000313" key="6">
    <source>
        <dbReference type="EMBL" id="PLR83181.1"/>
    </source>
</evidence>
<feature type="compositionally biased region" description="Basic and acidic residues" evidence="3">
    <location>
        <begin position="271"/>
        <end position="282"/>
    </location>
</feature>
<reference evidence="7 9" key="2">
    <citation type="submission" date="2017-12" db="EMBL/GenBank/DDBJ databases">
        <title>Comparative Functional Genomics of Dry Heat Resistant strains isolated from the Viking Spacecraft.</title>
        <authorList>
            <person name="Seuylemezian A."/>
            <person name="Cooper K."/>
            <person name="Vaishampayan P."/>
        </authorList>
    </citation>
    <scope>NUCLEOTIDE SEQUENCE [LARGE SCALE GENOMIC DNA]</scope>
    <source>
        <strain evidence="7 9">ATCC 29669</strain>
    </source>
</reference>
<dbReference type="GO" id="GO:0004222">
    <property type="term" value="F:metalloendopeptidase activity"/>
    <property type="evidence" value="ECO:0007669"/>
    <property type="project" value="TreeGrafter"/>
</dbReference>
<dbReference type="SUPFAM" id="SSF51261">
    <property type="entry name" value="Duplicated hybrid motif"/>
    <property type="match status" value="1"/>
</dbReference>
<dbReference type="Proteomes" id="UP000235114">
    <property type="component" value="Unassembled WGS sequence"/>
</dbReference>
<proteinExistence type="predicted"/>
<evidence type="ECO:0000313" key="8">
    <source>
        <dbReference type="Proteomes" id="UP000234951"/>
    </source>
</evidence>
<evidence type="ECO:0000259" key="5">
    <source>
        <dbReference type="Pfam" id="PF24568"/>
    </source>
</evidence>
<protein>
    <submittedName>
        <fullName evidence="6">Peptidase M23</fullName>
    </submittedName>
</protein>
<dbReference type="PANTHER" id="PTHR21666">
    <property type="entry name" value="PEPTIDASE-RELATED"/>
    <property type="match status" value="1"/>
</dbReference>
<dbReference type="Proteomes" id="UP000234951">
    <property type="component" value="Unassembled WGS sequence"/>
</dbReference>
<keyword evidence="9" id="KW-1185">Reference proteome</keyword>
<gene>
    <name evidence="6" type="ORF">CU635_09875</name>
    <name evidence="7" type="ORF">CVD25_16800</name>
</gene>
<evidence type="ECO:0000256" key="3">
    <source>
        <dbReference type="SAM" id="MobiDB-lite"/>
    </source>
</evidence>
<keyword evidence="1" id="KW-0732">Signal</keyword>
<dbReference type="RefSeq" id="WP_101577203.1">
    <property type="nucleotide sequence ID" value="NZ_PGVA01000023.1"/>
</dbReference>
<dbReference type="Gene3D" id="2.70.70.10">
    <property type="entry name" value="Glucose Permease (Domain IIA)"/>
    <property type="match status" value="1"/>
</dbReference>
<reference evidence="6 8" key="1">
    <citation type="submission" date="2017-11" db="EMBL/GenBank/DDBJ databases">
        <title>Comparitive Functional Genomics of Dry Heat Resistant strains isolated from the Viking Spacecraft.</title>
        <authorList>
            <person name="Seuylemezian A."/>
            <person name="Cooper K."/>
            <person name="Vaishampayan P."/>
        </authorList>
    </citation>
    <scope>NUCLEOTIDE SEQUENCE [LARGE SCALE GENOMIC DNA]</scope>
    <source>
        <strain evidence="6 8">M4.6</strain>
    </source>
</reference>
<dbReference type="Pfam" id="PF01551">
    <property type="entry name" value="Peptidase_M23"/>
    <property type="match status" value="1"/>
</dbReference>
<name>A0A2N5GMT3_9BACI</name>
<evidence type="ECO:0000259" key="4">
    <source>
        <dbReference type="Pfam" id="PF01551"/>
    </source>
</evidence>
<dbReference type="Gene3D" id="6.10.250.3150">
    <property type="match status" value="1"/>
</dbReference>
<dbReference type="InterPro" id="IPR057309">
    <property type="entry name" value="PcsB_CC"/>
</dbReference>
<evidence type="ECO:0000313" key="7">
    <source>
        <dbReference type="EMBL" id="PLR94099.1"/>
    </source>
</evidence>
<feature type="coiled-coil region" evidence="2">
    <location>
        <begin position="34"/>
        <end position="135"/>
    </location>
</feature>
<comment type="caution">
    <text evidence="6">The sequence shown here is derived from an EMBL/GenBank/DDBJ whole genome shotgun (WGS) entry which is preliminary data.</text>
</comment>
<evidence type="ECO:0000256" key="1">
    <source>
        <dbReference type="ARBA" id="ARBA00022729"/>
    </source>
</evidence>
<dbReference type="InterPro" id="IPR011055">
    <property type="entry name" value="Dup_hybrid_motif"/>
</dbReference>
<keyword evidence="2" id="KW-0175">Coiled coil</keyword>
<dbReference type="Pfam" id="PF24568">
    <property type="entry name" value="CC_PcsB"/>
    <property type="match status" value="1"/>
</dbReference>
<dbReference type="PANTHER" id="PTHR21666:SF270">
    <property type="entry name" value="MUREIN HYDROLASE ACTIVATOR ENVC"/>
    <property type="match status" value="1"/>
</dbReference>
<feature type="domain" description="Peptidoglycan hydrolase PcsB coiled-coil" evidence="5">
    <location>
        <begin position="111"/>
        <end position="185"/>
    </location>
</feature>
<dbReference type="InterPro" id="IPR016047">
    <property type="entry name" value="M23ase_b-sheet_dom"/>
</dbReference>
<sequence>MKHSLLTLTVVATVGMGSILTGAGASPALASTKLQELENQKKALQQERSGINSGINEAEGQINQLQGQQDNVQNEIQQIELVINDTNSKIAEKEGQIEATKVEIEKLQGEIQVLMERIEKRNQMLKDRARSFQETGGSVSYVDVLMGAQSFSDFIDRVGAVTTIVEADQGILRQHREDKELLEKKQTEVQQQLADLEKMHADLENMRQQLDSQKAEQNRLMASLEQQEQHVEDHKMSLEEEAAILAAQETAMAQAIQMEQQRQAELARQAAELEKKRKEQEAAAKATGNKGGNSNGASVSTPPVANGAFTRPASGRLTSGYGMRPGGFHYGADIANRADGVPILAAADGVVIKSEFSKSYGNVVYIAHSINGQTFTSVYAHMSSRAVQSGFVAKGQQIGIMGNTGDSDGQHLHFELHKGGWNSAKSNAVNPAAYVPL</sequence>
<dbReference type="EMBL" id="PGVA01000023">
    <property type="protein sequence ID" value="PLR83181.1"/>
    <property type="molecule type" value="Genomic_DNA"/>
</dbReference>